<feature type="transmembrane region" description="Helical" evidence="5">
    <location>
        <begin position="220"/>
        <end position="239"/>
    </location>
</feature>
<feature type="transmembrane region" description="Helical" evidence="5">
    <location>
        <begin position="39"/>
        <end position="57"/>
    </location>
</feature>
<keyword evidence="8" id="KW-1185">Reference proteome</keyword>
<proteinExistence type="predicted"/>
<evidence type="ECO:0000256" key="1">
    <source>
        <dbReference type="ARBA" id="ARBA00004141"/>
    </source>
</evidence>
<feature type="transmembrane region" description="Helical" evidence="5">
    <location>
        <begin position="293"/>
        <end position="310"/>
    </location>
</feature>
<keyword evidence="4 5" id="KW-0472">Membrane</keyword>
<feature type="transmembrane region" description="Helical" evidence="5">
    <location>
        <begin position="367"/>
        <end position="388"/>
    </location>
</feature>
<comment type="subcellular location">
    <subcellularLocation>
        <location evidence="1">Membrane</location>
        <topology evidence="1">Multi-pass membrane protein</topology>
    </subcellularLocation>
</comment>
<dbReference type="PANTHER" id="PTHR37422:SF13">
    <property type="entry name" value="LIPOPOLYSACCHARIDE BIOSYNTHESIS PROTEIN PA4999-RELATED"/>
    <property type="match status" value="1"/>
</dbReference>
<organism evidence="7 8">
    <name type="scientific">Paenibacillus anseongense</name>
    <dbReference type="NCBI Taxonomy" id="2682845"/>
    <lineage>
        <taxon>Bacteria</taxon>
        <taxon>Bacillati</taxon>
        <taxon>Bacillota</taxon>
        <taxon>Bacilli</taxon>
        <taxon>Bacillales</taxon>
        <taxon>Paenibacillaceae</taxon>
        <taxon>Paenibacillus</taxon>
    </lineage>
</organism>
<dbReference type="PANTHER" id="PTHR37422">
    <property type="entry name" value="TEICHURONIC ACID BIOSYNTHESIS PROTEIN TUAE"/>
    <property type="match status" value="1"/>
</dbReference>
<evidence type="ECO:0000313" key="8">
    <source>
        <dbReference type="Proteomes" id="UP000467637"/>
    </source>
</evidence>
<reference evidence="7 8" key="1">
    <citation type="submission" date="2019-12" db="EMBL/GenBank/DDBJ databases">
        <authorList>
            <person name="Huq M.A."/>
        </authorList>
    </citation>
    <scope>NUCLEOTIDE SEQUENCE [LARGE SCALE GENOMIC DNA]</scope>
    <source>
        <strain evidence="7 8">MAH-34</strain>
    </source>
</reference>
<dbReference type="Gene3D" id="1.25.40.10">
    <property type="entry name" value="Tetratricopeptide repeat domain"/>
    <property type="match status" value="1"/>
</dbReference>
<dbReference type="EMBL" id="WSEM01000004">
    <property type="protein sequence ID" value="MVQ33745.1"/>
    <property type="molecule type" value="Genomic_DNA"/>
</dbReference>
<feature type="transmembrane region" description="Helical" evidence="5">
    <location>
        <begin position="330"/>
        <end position="355"/>
    </location>
</feature>
<keyword evidence="7" id="KW-0436">Ligase</keyword>
<dbReference type="InterPro" id="IPR051533">
    <property type="entry name" value="WaaL-like"/>
</dbReference>
<comment type="caution">
    <text evidence="7">The sequence shown here is derived from an EMBL/GenBank/DDBJ whole genome shotgun (WGS) entry which is preliminary data.</text>
</comment>
<feature type="transmembrane region" description="Helical" evidence="5">
    <location>
        <begin position="155"/>
        <end position="178"/>
    </location>
</feature>
<sequence>MKSNFSEEGDYFLMSASKNAYAASRAKANGTITTEKSSVIFWILIVFTGLFMFWAPFQRALFNGGTYDFERSIYSASVWSSIIMLLIAILAFFVFKLKDRKDVLTILVLIMPLTYVISLSNSASHYLATNMVYIQMLYATFFILGVFLTKNKLGVSIVASLLMISGYFIVLFGLLYWLGNGSFAARLVSWFAFMDSPNLYRDAIMTDSNGLRLTSVFQYANTYAAFLITLSLGALFFIVKSRKWQTVLPHAFLLVPILVSFWLTLSRGAIVVIPVVFLIMLFFFSISRQILALLQFGLAFLTSILILQKVTDIGIGLQKQPSASESWHGWSILLIASVVFTVVAIVIQLFVAPWLERITARFDAKKYATFILPVAAIVVGVLGAILILSDTGFKNILPDNVKTRIENINFQQHSVLERGTFYKDAVKLWTDYPIIGAGGGAWASLYEKYQNNPYTSRQAHNFVLQYLVETGALGFLAFVGFVIAVMVFYIRSYIKNSQEKRDLHFLFFIVTISLLVHSMIDFDLSYVYLGAVLFLALGGLLSNTSSAPLRFKNDSAVIHKSFPALLAILSLVMFYISVQLLSANGSYKETLAVIKTSQDYNQIIKPLDKAISLHPAHPDYLLTGQVSRIGILLQVYNQVQKEDPTKAEPFFNQAQDLMNQLLKKEPHNRAVAMQQLNMLLIKGKHEEALNWSNSQIINYPWYTEMYEKSITLNIDLANQASAKNNTQEYNKRLDDALATYKEVLARVDSLKNLPKEQAQGRPFAVTPNMALNVGQISYMRGDYVGSSSTIQPYITDNLDDQPNRTLIRWYLAALQKQGKNDQALQDKLIAKDPAEKQNIEAIVTASFPK</sequence>
<feature type="transmembrane region" description="Helical" evidence="5">
    <location>
        <begin position="472"/>
        <end position="491"/>
    </location>
</feature>
<feature type="transmembrane region" description="Helical" evidence="5">
    <location>
        <begin position="77"/>
        <end position="95"/>
    </location>
</feature>
<evidence type="ECO:0000256" key="3">
    <source>
        <dbReference type="ARBA" id="ARBA00022989"/>
    </source>
</evidence>
<dbReference type="InterPro" id="IPR011990">
    <property type="entry name" value="TPR-like_helical_dom_sf"/>
</dbReference>
<evidence type="ECO:0000256" key="4">
    <source>
        <dbReference type="ARBA" id="ARBA00023136"/>
    </source>
</evidence>
<feature type="transmembrane region" description="Helical" evidence="5">
    <location>
        <begin position="526"/>
        <end position="542"/>
    </location>
</feature>
<dbReference type="InterPro" id="IPR007016">
    <property type="entry name" value="O-antigen_ligase-rel_domated"/>
</dbReference>
<evidence type="ECO:0000256" key="2">
    <source>
        <dbReference type="ARBA" id="ARBA00022692"/>
    </source>
</evidence>
<dbReference type="Proteomes" id="UP000467637">
    <property type="component" value="Unassembled WGS sequence"/>
</dbReference>
<feature type="domain" description="O-antigen ligase-related" evidence="6">
    <location>
        <begin position="253"/>
        <end position="479"/>
    </location>
</feature>
<name>A0ABW9U5Z8_9BACL</name>
<dbReference type="GO" id="GO:0016874">
    <property type="term" value="F:ligase activity"/>
    <property type="evidence" value="ECO:0007669"/>
    <property type="project" value="UniProtKB-KW"/>
</dbReference>
<evidence type="ECO:0000313" key="7">
    <source>
        <dbReference type="EMBL" id="MVQ33745.1"/>
    </source>
</evidence>
<evidence type="ECO:0000259" key="6">
    <source>
        <dbReference type="Pfam" id="PF04932"/>
    </source>
</evidence>
<accession>A0ABW9U5Z8</accession>
<keyword evidence="3 5" id="KW-1133">Transmembrane helix</keyword>
<feature type="transmembrane region" description="Helical" evidence="5">
    <location>
        <begin position="269"/>
        <end position="286"/>
    </location>
</feature>
<protein>
    <submittedName>
        <fullName evidence="7">O-antigen ligase domain-containing protein</fullName>
    </submittedName>
</protein>
<feature type="transmembrane region" description="Helical" evidence="5">
    <location>
        <begin position="503"/>
        <end position="520"/>
    </location>
</feature>
<keyword evidence="2 5" id="KW-0812">Transmembrane</keyword>
<feature type="transmembrane region" description="Helical" evidence="5">
    <location>
        <begin position="246"/>
        <end position="263"/>
    </location>
</feature>
<evidence type="ECO:0000256" key="5">
    <source>
        <dbReference type="SAM" id="Phobius"/>
    </source>
</evidence>
<dbReference type="Pfam" id="PF04932">
    <property type="entry name" value="Wzy_C"/>
    <property type="match status" value="1"/>
</dbReference>
<feature type="transmembrane region" description="Helical" evidence="5">
    <location>
        <begin position="102"/>
        <end position="120"/>
    </location>
</feature>
<gene>
    <name evidence="7" type="ORF">GON05_03675</name>
</gene>
<feature type="transmembrane region" description="Helical" evidence="5">
    <location>
        <begin position="562"/>
        <end position="581"/>
    </location>
</feature>
<feature type="transmembrane region" description="Helical" evidence="5">
    <location>
        <begin position="126"/>
        <end position="148"/>
    </location>
</feature>